<evidence type="ECO:0000256" key="2">
    <source>
        <dbReference type="ARBA" id="ARBA00023134"/>
    </source>
</evidence>
<feature type="non-terminal residue" evidence="5">
    <location>
        <position position="1"/>
    </location>
</feature>
<protein>
    <recommendedName>
        <fullName evidence="4">Elongation factor EFG domain-containing protein</fullName>
    </recommendedName>
</protein>
<comment type="caution">
    <text evidence="5">The sequence shown here is derived from an EMBL/GenBank/DDBJ whole genome shotgun (WGS) entry which is preliminary data.</text>
</comment>
<keyword evidence="2" id="KW-0342">GTP-binding</keyword>
<dbReference type="InterPro" id="IPR035647">
    <property type="entry name" value="EFG_III/V"/>
</dbReference>
<dbReference type="EMBL" id="DRKW01000066">
    <property type="protein sequence ID" value="HEB73821.1"/>
    <property type="molecule type" value="Genomic_DNA"/>
</dbReference>
<accession>A0A7V1N2B9</accession>
<dbReference type="InterPro" id="IPR000640">
    <property type="entry name" value="EFG_V-like"/>
</dbReference>
<evidence type="ECO:0000313" key="5">
    <source>
        <dbReference type="EMBL" id="HEB73821.1"/>
    </source>
</evidence>
<gene>
    <name evidence="5" type="ORF">ENJ03_01185</name>
</gene>
<name>A0A7V1N2B9_DESA2</name>
<feature type="domain" description="Elongation factor EFG" evidence="4">
    <location>
        <begin position="1"/>
        <end position="42"/>
    </location>
</feature>
<reference evidence="5" key="1">
    <citation type="journal article" date="2020" name="mSystems">
        <title>Genome- and Community-Level Interaction Insights into Carbon Utilization and Element Cycling Functions of Hydrothermarchaeota in Hydrothermal Sediment.</title>
        <authorList>
            <person name="Zhou Z."/>
            <person name="Liu Y."/>
            <person name="Xu W."/>
            <person name="Pan J."/>
            <person name="Luo Z.H."/>
            <person name="Li M."/>
        </authorList>
    </citation>
    <scope>NUCLEOTIDE SEQUENCE [LARGE SCALE GENOMIC DNA]</scope>
    <source>
        <strain evidence="5">HyVt-45</strain>
    </source>
</reference>
<dbReference type="GO" id="GO:0005525">
    <property type="term" value="F:GTP binding"/>
    <property type="evidence" value="ECO:0007669"/>
    <property type="project" value="UniProtKB-KW"/>
</dbReference>
<dbReference type="SUPFAM" id="SSF54980">
    <property type="entry name" value="EF-G C-terminal domain-like"/>
    <property type="match status" value="1"/>
</dbReference>
<evidence type="ECO:0000259" key="4">
    <source>
        <dbReference type="SMART" id="SM00838"/>
    </source>
</evidence>
<proteinExistence type="predicted"/>
<dbReference type="Pfam" id="PF00679">
    <property type="entry name" value="EFG_C"/>
    <property type="match status" value="1"/>
</dbReference>
<dbReference type="InterPro" id="IPR035649">
    <property type="entry name" value="EFG_V"/>
</dbReference>
<sequence length="43" mass="4869">GKVTVITAIVPLSQMFGYSTVLRSMTQGRGIFTMQFLRFDKIE</sequence>
<dbReference type="FunFam" id="3.30.70.240:FF:000001">
    <property type="entry name" value="Elongation factor G"/>
    <property type="match status" value="1"/>
</dbReference>
<comment type="function">
    <text evidence="3">Catalyzes the GTP-dependent ribosomal translocation step during translation elongation. During this step, the ribosome changes from the pre-translocational (PRE) to the post-translocational (POST) state as the newly formed A-site-bound peptidyl-tRNA and P-site-bound deacylated tRNA move to the P and E sites, respectively. Catalyzes the coordinated movement of the two tRNA molecules, the mRNA and conformational changes in the ribosome.</text>
</comment>
<dbReference type="AlphaFoldDB" id="A0A7V1N2B9"/>
<organism evidence="5">
    <name type="scientific">Desulfofervidus auxilii</name>
    <dbReference type="NCBI Taxonomy" id="1621989"/>
    <lineage>
        <taxon>Bacteria</taxon>
        <taxon>Pseudomonadati</taxon>
        <taxon>Thermodesulfobacteriota</taxon>
        <taxon>Candidatus Desulfofervidia</taxon>
        <taxon>Candidatus Desulfofervidales</taxon>
        <taxon>Candidatus Desulfofervidaceae</taxon>
        <taxon>Candidatus Desulfofervidus</taxon>
    </lineage>
</organism>
<dbReference type="Gene3D" id="3.30.70.240">
    <property type="match status" value="1"/>
</dbReference>
<dbReference type="CDD" id="cd03713">
    <property type="entry name" value="EFG_mtEFG_C"/>
    <property type="match status" value="1"/>
</dbReference>
<evidence type="ECO:0000256" key="3">
    <source>
        <dbReference type="ARBA" id="ARBA00024731"/>
    </source>
</evidence>
<evidence type="ECO:0000256" key="1">
    <source>
        <dbReference type="ARBA" id="ARBA00022741"/>
    </source>
</evidence>
<dbReference type="Proteomes" id="UP000886268">
    <property type="component" value="Unassembled WGS sequence"/>
</dbReference>
<keyword evidence="1" id="KW-0547">Nucleotide-binding</keyword>
<dbReference type="SMART" id="SM00838">
    <property type="entry name" value="EFG_C"/>
    <property type="match status" value="1"/>
</dbReference>